<organism evidence="2 3">
    <name type="scientific">Candidatus Accumulibacter proximus</name>
    <dbReference type="NCBI Taxonomy" id="2954385"/>
    <lineage>
        <taxon>Bacteria</taxon>
        <taxon>Pseudomonadati</taxon>
        <taxon>Pseudomonadota</taxon>
        <taxon>Betaproteobacteria</taxon>
        <taxon>Candidatus Accumulibacter</taxon>
    </lineage>
</organism>
<dbReference type="Pfam" id="PF04246">
    <property type="entry name" value="RseC_MucC"/>
    <property type="match status" value="1"/>
</dbReference>
<protein>
    <submittedName>
        <fullName evidence="2">SoxR reducing system RseC family protein</fullName>
    </submittedName>
</protein>
<gene>
    <name evidence="2" type="ORF">IPJ27_23135</name>
</gene>
<accession>A0A935Q1V4</accession>
<keyword evidence="1" id="KW-0472">Membrane</keyword>
<reference evidence="2 3" key="1">
    <citation type="submission" date="2020-10" db="EMBL/GenBank/DDBJ databases">
        <title>Connecting structure to function with the recovery of over 1000 high-quality activated sludge metagenome-assembled genomes encoding full-length rRNA genes using long-read sequencing.</title>
        <authorList>
            <person name="Singleton C.M."/>
            <person name="Petriglieri F."/>
            <person name="Kristensen J.M."/>
            <person name="Kirkegaard R.H."/>
            <person name="Michaelsen T.Y."/>
            <person name="Andersen M.H."/>
            <person name="Karst S.M."/>
            <person name="Dueholm M.S."/>
            <person name="Nielsen P.H."/>
            <person name="Albertsen M."/>
        </authorList>
    </citation>
    <scope>NUCLEOTIDE SEQUENCE [LARGE SCALE GENOMIC DNA]</scope>
    <source>
        <strain evidence="2">EsbW_18-Q3-R4-48_BATAC.285</strain>
    </source>
</reference>
<dbReference type="Proteomes" id="UP000697998">
    <property type="component" value="Unassembled WGS sequence"/>
</dbReference>
<evidence type="ECO:0000313" key="2">
    <source>
        <dbReference type="EMBL" id="MBK7677418.1"/>
    </source>
</evidence>
<dbReference type="AlphaFoldDB" id="A0A935Q1V4"/>
<dbReference type="EMBL" id="JADJMH010000035">
    <property type="protein sequence ID" value="MBK7677418.1"/>
    <property type="molecule type" value="Genomic_DNA"/>
</dbReference>
<evidence type="ECO:0000256" key="1">
    <source>
        <dbReference type="SAM" id="Phobius"/>
    </source>
</evidence>
<feature type="transmembrane region" description="Helical" evidence="1">
    <location>
        <begin position="101"/>
        <end position="118"/>
    </location>
</feature>
<name>A0A935Q1V4_9PROT</name>
<keyword evidence="1" id="KW-1133">Transmembrane helix</keyword>
<comment type="caution">
    <text evidence="2">The sequence shown here is derived from an EMBL/GenBank/DDBJ whole genome shotgun (WGS) entry which is preliminary data.</text>
</comment>
<proteinExistence type="predicted"/>
<feature type="transmembrane region" description="Helical" evidence="1">
    <location>
        <begin position="79"/>
        <end position="95"/>
    </location>
</feature>
<keyword evidence="1" id="KW-0812">Transmembrane</keyword>
<sequence>MMTEAGTITAVDGDHATIRMDEAGCGRCGEPGGCGGNIHGKLFCSTPRTFRVPNPDHRAVGRACRLACPRLGSAQRRTCLCFSLLMLLAGALTGSACAGEAGAIAGAIAGLFVGWLGLRRVQRRSRRDPRLQPSIRP</sequence>
<evidence type="ECO:0000313" key="3">
    <source>
        <dbReference type="Proteomes" id="UP000697998"/>
    </source>
</evidence>